<sequence length="333" mass="37088">MAEPAKKLPAEEKQNFSPAQQGKNPAGEIIDFNQYKRNLRKNQQVDRQTLPEQDIADQYKQGAPMEGVSQSAGLTGGVENKETGQKPPAQRTSEKNPPATAPSTQTDKNQTPPLANPAESEMNEPQPQTTTDYTRQAIAQQKQSLAESQQRVEQARAQHEKNVSEKSWKRIISRQRLKARENELKAKQKNLARLGKLLGVQQGTGWLLKLSWLNLLDSFGLTYFYIAFHFLMAYFTPFTNLFVKFGEEWVPKQAKAAGGEAAKQTSKGLEMLEACGCVLIGLLLLLIILGIFLIIALIAYAYEHPFETLRAVAGIDWEIIKCAVKGVFGAEKC</sequence>
<feature type="compositionally biased region" description="Polar residues" evidence="1">
    <location>
        <begin position="41"/>
        <end position="51"/>
    </location>
</feature>
<proteinExistence type="predicted"/>
<feature type="compositionally biased region" description="Polar residues" evidence="1">
    <location>
        <begin position="101"/>
        <end position="113"/>
    </location>
</feature>
<feature type="compositionally biased region" description="Basic and acidic residues" evidence="1">
    <location>
        <begin position="1"/>
        <end position="14"/>
    </location>
</feature>
<organism evidence="3 4">
    <name type="scientific">Candidatus Buchananbacteria bacterium RIFCSPHIGHO2_01_FULL_39_14</name>
    <dbReference type="NCBI Taxonomy" id="1797532"/>
    <lineage>
        <taxon>Bacteria</taxon>
        <taxon>Candidatus Buchananiibacteriota</taxon>
    </lineage>
</organism>
<evidence type="ECO:0000256" key="2">
    <source>
        <dbReference type="SAM" id="Phobius"/>
    </source>
</evidence>
<evidence type="ECO:0000313" key="4">
    <source>
        <dbReference type="Proteomes" id="UP000178930"/>
    </source>
</evidence>
<comment type="caution">
    <text evidence="3">The sequence shown here is derived from an EMBL/GenBank/DDBJ whole genome shotgun (WGS) entry which is preliminary data.</text>
</comment>
<dbReference type="EMBL" id="MHIB01000006">
    <property type="protein sequence ID" value="OGY45083.1"/>
    <property type="molecule type" value="Genomic_DNA"/>
</dbReference>
<protein>
    <submittedName>
        <fullName evidence="3">Uncharacterized protein</fullName>
    </submittedName>
</protein>
<keyword evidence="2" id="KW-0812">Transmembrane</keyword>
<feature type="transmembrane region" description="Helical" evidence="2">
    <location>
        <begin position="223"/>
        <end position="243"/>
    </location>
</feature>
<gene>
    <name evidence="3" type="ORF">A2729_03450</name>
</gene>
<feature type="region of interest" description="Disordered" evidence="1">
    <location>
        <begin position="1"/>
        <end position="161"/>
    </location>
</feature>
<dbReference type="STRING" id="1797532.A2729_03450"/>
<evidence type="ECO:0000256" key="1">
    <source>
        <dbReference type="SAM" id="MobiDB-lite"/>
    </source>
</evidence>
<keyword evidence="2" id="KW-0472">Membrane</keyword>
<dbReference type="Proteomes" id="UP000178930">
    <property type="component" value="Unassembled WGS sequence"/>
</dbReference>
<reference evidence="3 4" key="1">
    <citation type="journal article" date="2016" name="Nat. Commun.">
        <title>Thousands of microbial genomes shed light on interconnected biogeochemical processes in an aquifer system.</title>
        <authorList>
            <person name="Anantharaman K."/>
            <person name="Brown C.T."/>
            <person name="Hug L.A."/>
            <person name="Sharon I."/>
            <person name="Castelle C.J."/>
            <person name="Probst A.J."/>
            <person name="Thomas B.C."/>
            <person name="Singh A."/>
            <person name="Wilkins M.J."/>
            <person name="Karaoz U."/>
            <person name="Brodie E.L."/>
            <person name="Williams K.H."/>
            <person name="Hubbard S.S."/>
            <person name="Banfield J.F."/>
        </authorList>
    </citation>
    <scope>NUCLEOTIDE SEQUENCE [LARGE SCALE GENOMIC DNA]</scope>
</reference>
<evidence type="ECO:0000313" key="3">
    <source>
        <dbReference type="EMBL" id="OGY45083.1"/>
    </source>
</evidence>
<accession>A0A1G1XYC8</accession>
<dbReference type="AlphaFoldDB" id="A0A1G1XYC8"/>
<feature type="transmembrane region" description="Helical" evidence="2">
    <location>
        <begin position="277"/>
        <end position="302"/>
    </location>
</feature>
<name>A0A1G1XYC8_9BACT</name>
<feature type="compositionally biased region" description="Polar residues" evidence="1">
    <location>
        <begin position="123"/>
        <end position="152"/>
    </location>
</feature>
<keyword evidence="2" id="KW-1133">Transmembrane helix</keyword>